<dbReference type="PANTHER" id="PTHR35617:SF3">
    <property type="entry name" value="CORE-BINDING (CB) DOMAIN-CONTAINING PROTEIN"/>
    <property type="match status" value="1"/>
</dbReference>
<feature type="non-terminal residue" evidence="1">
    <location>
        <position position="127"/>
    </location>
</feature>
<dbReference type="EMBL" id="CAJVCH010527018">
    <property type="protein sequence ID" value="CAG7822653.1"/>
    <property type="molecule type" value="Genomic_DNA"/>
</dbReference>
<evidence type="ECO:0000313" key="2">
    <source>
        <dbReference type="Proteomes" id="UP000708208"/>
    </source>
</evidence>
<accession>A0A8J2KXC3</accession>
<keyword evidence="2" id="KW-1185">Reference proteome</keyword>
<dbReference type="PANTHER" id="PTHR35617">
    <property type="entry name" value="PHAGE_INTEGRASE DOMAIN-CONTAINING PROTEIN"/>
    <property type="match status" value="1"/>
</dbReference>
<dbReference type="AlphaFoldDB" id="A0A8J2KXC3"/>
<protein>
    <recommendedName>
        <fullName evidence="3">Tyr recombinase domain-containing protein</fullName>
    </recommendedName>
</protein>
<comment type="caution">
    <text evidence="1">The sequence shown here is derived from an EMBL/GenBank/DDBJ whole genome shotgun (WGS) entry which is preliminary data.</text>
</comment>
<name>A0A8J2KXC3_9HEXA</name>
<reference evidence="1" key="1">
    <citation type="submission" date="2021-06" db="EMBL/GenBank/DDBJ databases">
        <authorList>
            <person name="Hodson N. C."/>
            <person name="Mongue J. A."/>
            <person name="Jaron S. K."/>
        </authorList>
    </citation>
    <scope>NUCLEOTIDE SEQUENCE</scope>
</reference>
<dbReference type="Proteomes" id="UP000708208">
    <property type="component" value="Unassembled WGS sequence"/>
</dbReference>
<proteinExistence type="predicted"/>
<sequence length="127" mass="13955">LLAITTAQRVQTFSKIKIQNIKSDTRGTNIFVPDNIKTSKAGRPQPCLFLPIHSDDLEICTSSVLGEYIKQTSALRESTRHAATSAAARKRVNIEVIRKAAGWTSSSSTFANFYELPIVNPEAFAES</sequence>
<evidence type="ECO:0000313" key="1">
    <source>
        <dbReference type="EMBL" id="CAG7822653.1"/>
    </source>
</evidence>
<evidence type="ECO:0008006" key="3">
    <source>
        <dbReference type="Google" id="ProtNLM"/>
    </source>
</evidence>
<dbReference type="OrthoDB" id="6769862at2759"/>
<gene>
    <name evidence="1" type="ORF">AFUS01_LOCUS32914</name>
</gene>
<feature type="non-terminal residue" evidence="1">
    <location>
        <position position="1"/>
    </location>
</feature>
<organism evidence="1 2">
    <name type="scientific">Allacma fusca</name>
    <dbReference type="NCBI Taxonomy" id="39272"/>
    <lineage>
        <taxon>Eukaryota</taxon>
        <taxon>Metazoa</taxon>
        <taxon>Ecdysozoa</taxon>
        <taxon>Arthropoda</taxon>
        <taxon>Hexapoda</taxon>
        <taxon>Collembola</taxon>
        <taxon>Symphypleona</taxon>
        <taxon>Sminthuridae</taxon>
        <taxon>Allacma</taxon>
    </lineage>
</organism>